<dbReference type="RefSeq" id="WP_342946549.1">
    <property type="nucleotide sequence ID" value="NZ_JAYMRV010000002.1"/>
</dbReference>
<accession>A0ABU9RMD7</accession>
<evidence type="ECO:0000313" key="3">
    <source>
        <dbReference type="Proteomes" id="UP001489897"/>
    </source>
</evidence>
<evidence type="ECO:0008006" key="4">
    <source>
        <dbReference type="Google" id="ProtNLM"/>
    </source>
</evidence>
<proteinExistence type="predicted"/>
<gene>
    <name evidence="2" type="ORF">VSR73_09175</name>
</gene>
<protein>
    <recommendedName>
        <fullName evidence="4">Lipoprotein</fullName>
    </recommendedName>
</protein>
<keyword evidence="1" id="KW-0732">Signal</keyword>
<evidence type="ECO:0000256" key="1">
    <source>
        <dbReference type="SAM" id="SignalP"/>
    </source>
</evidence>
<sequence>MISTAVSALMLTGCVTQAMPPYQASLTNQLTLSRLPQLAMYSVISEEDHPADVQTKLRNLLITAPKGTSWSSYLKDAIQTELTKSGNYKPEATRTIKAELLEFHVADGHADLAAHFVVECDHVVGYDKVLRAHSRWRTSFLAAVAMPSAYNATGAIFQDLLRSFFEDPDFARIS</sequence>
<dbReference type="Proteomes" id="UP001489897">
    <property type="component" value="Unassembled WGS sequence"/>
</dbReference>
<reference evidence="2 3" key="1">
    <citation type="submission" date="2024-01" db="EMBL/GenBank/DDBJ databases">
        <title>The diversity of rhizobia nodulating Mimosa spp. in eleven states of Brazil covering several biomes is determined by host plant, location, and edaphic factors.</title>
        <authorList>
            <person name="Rouws L."/>
            <person name="Barauna A."/>
            <person name="Beukes C."/>
            <person name="De Faria S.M."/>
            <person name="Gross E."/>
            <person name="Dos Reis Junior F.B."/>
            <person name="Simon M."/>
            <person name="Maluk M."/>
            <person name="Odee D.W."/>
            <person name="Kenicer G."/>
            <person name="Young J.P.W."/>
            <person name="Reis V.M."/>
            <person name="Zilli J."/>
            <person name="James E.K."/>
        </authorList>
    </citation>
    <scope>NUCLEOTIDE SEQUENCE [LARGE SCALE GENOMIC DNA]</scope>
    <source>
        <strain evidence="2 3">JPY167</strain>
    </source>
</reference>
<evidence type="ECO:0000313" key="2">
    <source>
        <dbReference type="EMBL" id="MEM5421228.1"/>
    </source>
</evidence>
<dbReference type="EMBL" id="JAYMRV010000002">
    <property type="protein sequence ID" value="MEM5421228.1"/>
    <property type="molecule type" value="Genomic_DNA"/>
</dbReference>
<organism evidence="2 3">
    <name type="scientific">Paraburkholderia ferrariae</name>
    <dbReference type="NCBI Taxonomy" id="386056"/>
    <lineage>
        <taxon>Bacteria</taxon>
        <taxon>Pseudomonadati</taxon>
        <taxon>Pseudomonadota</taxon>
        <taxon>Betaproteobacteria</taxon>
        <taxon>Burkholderiales</taxon>
        <taxon>Burkholderiaceae</taxon>
        <taxon>Paraburkholderia</taxon>
    </lineage>
</organism>
<feature type="chain" id="PRO_5045177769" description="Lipoprotein" evidence="1">
    <location>
        <begin position="19"/>
        <end position="174"/>
    </location>
</feature>
<feature type="signal peptide" evidence="1">
    <location>
        <begin position="1"/>
        <end position="18"/>
    </location>
</feature>
<keyword evidence="3" id="KW-1185">Reference proteome</keyword>
<name>A0ABU9RMD7_9BURK</name>
<comment type="caution">
    <text evidence="2">The sequence shown here is derived from an EMBL/GenBank/DDBJ whole genome shotgun (WGS) entry which is preliminary data.</text>
</comment>